<evidence type="ECO:0000256" key="1">
    <source>
        <dbReference type="SAM" id="SignalP"/>
    </source>
</evidence>
<dbReference type="AlphaFoldDB" id="A0A2N1PLV8"/>
<feature type="chain" id="PRO_5014942885" description="Fibronectin type-III domain-containing protein" evidence="1">
    <location>
        <begin position="22"/>
        <end position="212"/>
    </location>
</feature>
<feature type="signal peptide" evidence="1">
    <location>
        <begin position="1"/>
        <end position="21"/>
    </location>
</feature>
<gene>
    <name evidence="2" type="ORF">CVV64_14790</name>
</gene>
<keyword evidence="1" id="KW-0732">Signal</keyword>
<dbReference type="Proteomes" id="UP000233256">
    <property type="component" value="Unassembled WGS sequence"/>
</dbReference>
<organism evidence="2 3">
    <name type="scientific">Candidatus Wallbacteria bacterium HGW-Wallbacteria-1</name>
    <dbReference type="NCBI Taxonomy" id="2013854"/>
    <lineage>
        <taxon>Bacteria</taxon>
        <taxon>Candidatus Walliibacteriota</taxon>
    </lineage>
</organism>
<reference evidence="2 3" key="1">
    <citation type="journal article" date="2017" name="ISME J.">
        <title>Potential for microbial H2 and metal transformations associated with novel bacteria and archaea in deep terrestrial subsurface sediments.</title>
        <authorList>
            <person name="Hernsdorf A.W."/>
            <person name="Amano Y."/>
            <person name="Miyakawa K."/>
            <person name="Ise K."/>
            <person name="Suzuki Y."/>
            <person name="Anantharaman K."/>
            <person name="Probst A."/>
            <person name="Burstein D."/>
            <person name="Thomas B.C."/>
            <person name="Banfield J.F."/>
        </authorList>
    </citation>
    <scope>NUCLEOTIDE SEQUENCE [LARGE SCALE GENOMIC DNA]</scope>
    <source>
        <strain evidence="2">HGW-Wallbacteria-1</strain>
    </source>
</reference>
<name>A0A2N1PLV8_9BACT</name>
<evidence type="ECO:0000313" key="2">
    <source>
        <dbReference type="EMBL" id="PKK89328.1"/>
    </source>
</evidence>
<evidence type="ECO:0000313" key="3">
    <source>
        <dbReference type="Proteomes" id="UP000233256"/>
    </source>
</evidence>
<accession>A0A2N1PLV8</accession>
<sequence>MFKKTLIALLLVCFFSTASMALEVANLAVVNLTPVKATVFFTTDEPCQGKVIYQGQDKVDYLAMEEAIGKFHAVEVKGLNESSAYYFKLRLVDSEGKVLANLSNDDYAFTTPAHGLAMPSSIYGKVSGKTEVAVLVSVNGAESKSLPLMATPDKQGMWTVNLGDLKAANGKAMAAAQGDVIEITAISSDGIIKTDSAVADGTTLQKVNDVNF</sequence>
<proteinExistence type="predicted"/>
<dbReference type="EMBL" id="PGXC01000020">
    <property type="protein sequence ID" value="PKK89328.1"/>
    <property type="molecule type" value="Genomic_DNA"/>
</dbReference>
<evidence type="ECO:0008006" key="4">
    <source>
        <dbReference type="Google" id="ProtNLM"/>
    </source>
</evidence>
<protein>
    <recommendedName>
        <fullName evidence="4">Fibronectin type-III domain-containing protein</fullName>
    </recommendedName>
</protein>
<comment type="caution">
    <text evidence="2">The sequence shown here is derived from an EMBL/GenBank/DDBJ whole genome shotgun (WGS) entry which is preliminary data.</text>
</comment>